<feature type="binding site" evidence="10">
    <location>
        <position position="300"/>
    </location>
    <ligand>
        <name>UDP-N-acetyl-alpha-D-glucosamine</name>
        <dbReference type="ChEBI" id="CHEBI:57705"/>
    </ligand>
</feature>
<comment type="similarity">
    <text evidence="10">Belongs to the glycosyltransferase 28 family. MurG subfamily.</text>
</comment>
<evidence type="ECO:0000256" key="9">
    <source>
        <dbReference type="ARBA" id="ARBA00023316"/>
    </source>
</evidence>
<sequence length="368" mass="39992">MDKDLRIIISGGGTGGHIFPAISIANAIKAKRPDAKILFVGALGRMEMQRVPAAGYEIKGLPICGFDRKHLLKNFVVLLKIWESQRKAKKIIKDFKPMAAVGVGGYASGPTLNVCASKGIPCLIQEQNSYAGVTNKLLSKKADKICVAYDGMERFFPVEKIIMTGNPVRQNVLETTISKEEARKQFGLDPEKKTILLVGGSLGARTVNESILQHLDVVENSGVQFIWQTGKYYNTSIMQQLEGKNLPMLKVTDFISDMGAAYKAADLVISRAGASSISEFCLIGKPVILVPSPNVAEDHQTKNAMALVNKDAAMFIKDSEAADKLLQIAVDTVKDEDKINSLSENIKKLGLTNSADVIADEIIKLATR</sequence>
<evidence type="ECO:0000259" key="12">
    <source>
        <dbReference type="Pfam" id="PF04101"/>
    </source>
</evidence>
<keyword evidence="6 10" id="KW-0573">Peptidoglycan synthesis</keyword>
<dbReference type="EC" id="2.4.1.227" evidence="10"/>
<dbReference type="Gene3D" id="3.40.50.2000">
    <property type="entry name" value="Glycogen Phosphorylase B"/>
    <property type="match status" value="2"/>
</dbReference>
<dbReference type="Proteomes" id="UP001319045">
    <property type="component" value="Chromosome"/>
</dbReference>
<keyword evidence="8 10" id="KW-0131">Cell cycle</keyword>
<comment type="catalytic activity">
    <reaction evidence="10">
        <text>di-trans,octa-cis-undecaprenyl diphospho-N-acetyl-alpha-D-muramoyl-L-alanyl-D-glutamyl-meso-2,6-diaminopimeloyl-D-alanyl-D-alanine + UDP-N-acetyl-alpha-D-glucosamine = di-trans,octa-cis-undecaprenyl diphospho-[N-acetyl-alpha-D-glucosaminyl-(1-&gt;4)]-N-acetyl-alpha-D-muramoyl-L-alanyl-D-glutamyl-meso-2,6-diaminopimeloyl-D-alanyl-D-alanine + UDP + H(+)</text>
        <dbReference type="Rhea" id="RHEA:31227"/>
        <dbReference type="ChEBI" id="CHEBI:15378"/>
        <dbReference type="ChEBI" id="CHEBI:57705"/>
        <dbReference type="ChEBI" id="CHEBI:58223"/>
        <dbReference type="ChEBI" id="CHEBI:61387"/>
        <dbReference type="ChEBI" id="CHEBI:61388"/>
        <dbReference type="EC" id="2.4.1.227"/>
    </reaction>
</comment>
<evidence type="ECO:0000256" key="5">
    <source>
        <dbReference type="ARBA" id="ARBA00022960"/>
    </source>
</evidence>
<dbReference type="HAMAP" id="MF_00033">
    <property type="entry name" value="MurG"/>
    <property type="match status" value="1"/>
</dbReference>
<comment type="caution">
    <text evidence="10">Lacks conserved residue(s) required for the propagation of feature annotation.</text>
</comment>
<keyword evidence="4 10" id="KW-0808">Transferase</keyword>
<dbReference type="InterPro" id="IPR004276">
    <property type="entry name" value="GlycoTrans_28_N"/>
</dbReference>
<feature type="binding site" evidence="10">
    <location>
        <position position="201"/>
    </location>
    <ligand>
        <name>UDP-N-acetyl-alpha-D-glucosamine</name>
        <dbReference type="ChEBI" id="CHEBI:57705"/>
    </ligand>
</feature>
<feature type="binding site" evidence="10">
    <location>
        <position position="169"/>
    </location>
    <ligand>
        <name>UDP-N-acetyl-alpha-D-glucosamine</name>
        <dbReference type="ChEBI" id="CHEBI:57705"/>
    </ligand>
</feature>
<dbReference type="Pfam" id="PF03033">
    <property type="entry name" value="Glyco_transf_28"/>
    <property type="match status" value="1"/>
</dbReference>
<keyword evidence="7 10" id="KW-0472">Membrane</keyword>
<comment type="subcellular location">
    <subcellularLocation>
        <location evidence="10">Cell membrane</location>
        <topology evidence="10">Peripheral membrane protein</topology>
        <orientation evidence="10">Cytoplasmic side</orientation>
    </subcellularLocation>
</comment>
<keyword evidence="3 10" id="KW-0328">Glycosyltransferase</keyword>
<reference evidence="13 14" key="1">
    <citation type="journal article" date="2022" name="Int. J. Syst. Evol. Microbiol.">
        <title>Prevotella herbatica sp. nov., a plant polysaccharide-decomposing anaerobic bacterium isolated from a methanogenic reactor.</title>
        <authorList>
            <person name="Uek A."/>
            <person name="Tonouchi A."/>
            <person name="Kaku N."/>
            <person name="Ueki K."/>
        </authorList>
    </citation>
    <scope>NUCLEOTIDE SEQUENCE [LARGE SCALE GENOMIC DNA]</scope>
    <source>
        <strain evidence="13 14">WR041</strain>
    </source>
</reference>
<organism evidence="13 14">
    <name type="scientific">Prevotella herbatica</name>
    <dbReference type="NCBI Taxonomy" id="2801997"/>
    <lineage>
        <taxon>Bacteria</taxon>
        <taxon>Pseudomonadati</taxon>
        <taxon>Bacteroidota</taxon>
        <taxon>Bacteroidia</taxon>
        <taxon>Bacteroidales</taxon>
        <taxon>Prevotellaceae</taxon>
        <taxon>Prevotella</taxon>
    </lineage>
</organism>
<feature type="domain" description="Glycosyl transferase family 28 C-terminal" evidence="12">
    <location>
        <begin position="194"/>
        <end position="348"/>
    </location>
</feature>
<dbReference type="GO" id="GO:0016740">
    <property type="term" value="F:transferase activity"/>
    <property type="evidence" value="ECO:0007669"/>
    <property type="project" value="UniProtKB-KW"/>
</dbReference>
<evidence type="ECO:0000256" key="2">
    <source>
        <dbReference type="ARBA" id="ARBA00022618"/>
    </source>
</evidence>
<comment type="pathway">
    <text evidence="10">Cell wall biogenesis; peptidoglycan biosynthesis.</text>
</comment>
<name>A0ABM7NYD5_9BACT</name>
<dbReference type="RefSeq" id="WP_207153136.1">
    <property type="nucleotide sequence ID" value="NZ_AP024484.1"/>
</dbReference>
<evidence type="ECO:0000313" key="13">
    <source>
        <dbReference type="EMBL" id="BCS85484.1"/>
    </source>
</evidence>
<comment type="function">
    <text evidence="10">Cell wall formation. Catalyzes the transfer of a GlcNAc subunit on undecaprenyl-pyrophosphoryl-MurNAc-pentapeptide (lipid intermediate I) to form undecaprenyl-pyrophosphoryl-MurNAc-(pentapeptide)GlcNAc (lipid intermediate II).</text>
</comment>
<feature type="domain" description="Glycosyltransferase family 28 N-terminal" evidence="11">
    <location>
        <begin position="7"/>
        <end position="146"/>
    </location>
</feature>
<evidence type="ECO:0000256" key="4">
    <source>
        <dbReference type="ARBA" id="ARBA00022679"/>
    </source>
</evidence>
<dbReference type="EMBL" id="AP024484">
    <property type="protein sequence ID" value="BCS85484.1"/>
    <property type="molecule type" value="Genomic_DNA"/>
</dbReference>
<dbReference type="Pfam" id="PF04101">
    <property type="entry name" value="Glyco_tran_28_C"/>
    <property type="match status" value="1"/>
</dbReference>
<keyword evidence="5 10" id="KW-0133">Cell shape</keyword>
<evidence type="ECO:0000256" key="7">
    <source>
        <dbReference type="ARBA" id="ARBA00023136"/>
    </source>
</evidence>
<dbReference type="SUPFAM" id="SSF53756">
    <property type="entry name" value="UDP-Glycosyltransferase/glycogen phosphorylase"/>
    <property type="match status" value="1"/>
</dbReference>
<keyword evidence="9 10" id="KW-0961">Cell wall biogenesis/degradation</keyword>
<evidence type="ECO:0000256" key="6">
    <source>
        <dbReference type="ARBA" id="ARBA00022984"/>
    </source>
</evidence>
<evidence type="ECO:0000256" key="1">
    <source>
        <dbReference type="ARBA" id="ARBA00022475"/>
    </source>
</evidence>
<dbReference type="InterPro" id="IPR007235">
    <property type="entry name" value="Glyco_trans_28_C"/>
</dbReference>
<keyword evidence="14" id="KW-1185">Reference proteome</keyword>
<feature type="binding site" evidence="10">
    <location>
        <position position="255"/>
    </location>
    <ligand>
        <name>UDP-N-acetyl-alpha-D-glucosamine</name>
        <dbReference type="ChEBI" id="CHEBI:57705"/>
    </ligand>
</feature>
<dbReference type="PANTHER" id="PTHR21015">
    <property type="entry name" value="UDP-N-ACETYLGLUCOSAMINE--N-ACETYLMURAMYL-(PENTAPEPTIDE) PYROPHOSPHORYL-UNDECAPRENOL N-ACETYLGLUCOSAMINE TRANSFERASE 1"/>
    <property type="match status" value="1"/>
</dbReference>
<proteinExistence type="inferred from homology"/>
<gene>
    <name evidence="10 13" type="primary">murG</name>
    <name evidence="13" type="ORF">prwr041_13770</name>
</gene>
<evidence type="ECO:0000256" key="8">
    <source>
        <dbReference type="ARBA" id="ARBA00023306"/>
    </source>
</evidence>
<dbReference type="PANTHER" id="PTHR21015:SF22">
    <property type="entry name" value="GLYCOSYLTRANSFERASE"/>
    <property type="match status" value="1"/>
</dbReference>
<feature type="binding site" evidence="10">
    <location>
        <begin position="14"/>
        <end position="16"/>
    </location>
    <ligand>
        <name>UDP-N-acetyl-alpha-D-glucosamine</name>
        <dbReference type="ChEBI" id="CHEBI:57705"/>
    </ligand>
</feature>
<protein>
    <recommendedName>
        <fullName evidence="10">UDP-N-acetylglucosamine--N-acetylmuramyl-(pentapeptide) pyrophosphoryl-undecaprenol N-acetylglucosamine transferase</fullName>
        <ecNumber evidence="10">2.4.1.227</ecNumber>
    </recommendedName>
    <alternativeName>
        <fullName evidence="10">Undecaprenyl-PP-MurNAc-pentapeptide-UDPGlcNAc GlcNAc transferase</fullName>
    </alternativeName>
</protein>
<dbReference type="InterPro" id="IPR006009">
    <property type="entry name" value="GlcNAc_MurG"/>
</dbReference>
<evidence type="ECO:0000313" key="14">
    <source>
        <dbReference type="Proteomes" id="UP001319045"/>
    </source>
</evidence>
<keyword evidence="1 10" id="KW-1003">Cell membrane</keyword>
<accession>A0ABM7NYD5</accession>
<dbReference type="NCBIfam" id="TIGR01133">
    <property type="entry name" value="murG"/>
    <property type="match status" value="1"/>
</dbReference>
<dbReference type="CDD" id="cd03785">
    <property type="entry name" value="GT28_MurG"/>
    <property type="match status" value="1"/>
</dbReference>
<evidence type="ECO:0000256" key="10">
    <source>
        <dbReference type="HAMAP-Rule" id="MF_00033"/>
    </source>
</evidence>
<feature type="binding site" evidence="10">
    <location>
        <position position="128"/>
    </location>
    <ligand>
        <name>UDP-N-acetyl-alpha-D-glucosamine</name>
        <dbReference type="ChEBI" id="CHEBI:57705"/>
    </ligand>
</feature>
<evidence type="ECO:0000259" key="11">
    <source>
        <dbReference type="Pfam" id="PF03033"/>
    </source>
</evidence>
<evidence type="ECO:0000256" key="3">
    <source>
        <dbReference type="ARBA" id="ARBA00022676"/>
    </source>
</evidence>
<keyword evidence="2 10" id="KW-0132">Cell division</keyword>